<evidence type="ECO:0000259" key="3">
    <source>
        <dbReference type="PROSITE" id="PS50015"/>
    </source>
</evidence>
<dbReference type="PROSITE" id="PS50015">
    <property type="entry name" value="SAP_B"/>
    <property type="match status" value="1"/>
</dbReference>
<evidence type="ECO:0000256" key="2">
    <source>
        <dbReference type="SAM" id="SignalP"/>
    </source>
</evidence>
<feature type="domain" description="Saposin B-type" evidence="3">
    <location>
        <begin position="28"/>
        <end position="117"/>
    </location>
</feature>
<name>A0A1I7TAW7_9PELO</name>
<feature type="signal peptide" evidence="2">
    <location>
        <begin position="1"/>
        <end position="16"/>
    </location>
</feature>
<proteinExistence type="predicted"/>
<dbReference type="InterPro" id="IPR011001">
    <property type="entry name" value="Saposin-like"/>
</dbReference>
<keyword evidence="1" id="KW-1015">Disulfide bond</keyword>
<dbReference type="Proteomes" id="UP000095282">
    <property type="component" value="Unplaced"/>
</dbReference>
<dbReference type="AlphaFoldDB" id="A0A1I7TAW7"/>
<protein>
    <submittedName>
        <fullName evidence="5">Saposin B-type domain-containing protein</fullName>
    </submittedName>
</protein>
<evidence type="ECO:0000313" key="4">
    <source>
        <dbReference type="Proteomes" id="UP000095282"/>
    </source>
</evidence>
<feature type="chain" id="PRO_5009307299" evidence="2">
    <location>
        <begin position="17"/>
        <end position="119"/>
    </location>
</feature>
<dbReference type="InterPro" id="IPR008139">
    <property type="entry name" value="SaposinB_dom"/>
</dbReference>
<keyword evidence="2" id="KW-0732">Signal</keyword>
<evidence type="ECO:0000256" key="1">
    <source>
        <dbReference type="ARBA" id="ARBA00023157"/>
    </source>
</evidence>
<dbReference type="WBParaSite" id="Csp11.Scaffold566.g4141.t1">
    <property type="protein sequence ID" value="Csp11.Scaffold566.g4141.t1"/>
    <property type="gene ID" value="Csp11.Scaffold566.g4141"/>
</dbReference>
<reference evidence="5" key="1">
    <citation type="submission" date="2016-11" db="UniProtKB">
        <authorList>
            <consortium name="WormBaseParasite"/>
        </authorList>
    </citation>
    <scope>IDENTIFICATION</scope>
</reference>
<accession>A0A1I7TAW7</accession>
<dbReference type="Gene3D" id="1.10.225.10">
    <property type="entry name" value="Saposin-like"/>
    <property type="match status" value="1"/>
</dbReference>
<keyword evidence="4" id="KW-1185">Reference proteome</keyword>
<organism evidence="4 5">
    <name type="scientific">Caenorhabditis tropicalis</name>
    <dbReference type="NCBI Taxonomy" id="1561998"/>
    <lineage>
        <taxon>Eukaryota</taxon>
        <taxon>Metazoa</taxon>
        <taxon>Ecdysozoa</taxon>
        <taxon>Nematoda</taxon>
        <taxon>Chromadorea</taxon>
        <taxon>Rhabditida</taxon>
        <taxon>Rhabditina</taxon>
        <taxon>Rhabditomorpha</taxon>
        <taxon>Rhabditoidea</taxon>
        <taxon>Rhabditidae</taxon>
        <taxon>Peloderinae</taxon>
        <taxon>Caenorhabditis</taxon>
    </lineage>
</organism>
<dbReference type="SUPFAM" id="SSF47862">
    <property type="entry name" value="Saposin"/>
    <property type="match status" value="1"/>
</dbReference>
<dbReference type="SMART" id="SM00741">
    <property type="entry name" value="SapB"/>
    <property type="match status" value="1"/>
</dbReference>
<sequence>MIQFFIFLVTVNLVVSQITTSGNPPTGPNILCELCNSGFSLVQSQLVVLESITQNNLGSFIDKVCQAAPTDVPIVKALCDVLRDDLVKALITLIQGFKDQTNPRLICGYLSVCDSKTVF</sequence>
<evidence type="ECO:0000313" key="5">
    <source>
        <dbReference type="WBParaSite" id="Csp11.Scaffold566.g4141.t1"/>
    </source>
</evidence>
<dbReference type="eggNOG" id="ENOG502TI8H">
    <property type="taxonomic scope" value="Eukaryota"/>
</dbReference>